<dbReference type="SMART" id="SM00355">
    <property type="entry name" value="ZnF_C2H2"/>
    <property type="match status" value="4"/>
</dbReference>
<evidence type="ECO:0000256" key="5">
    <source>
        <dbReference type="PROSITE-ProRule" id="PRU00042"/>
    </source>
</evidence>
<dbReference type="GO" id="GO:0008270">
    <property type="term" value="F:zinc ion binding"/>
    <property type="evidence" value="ECO:0007669"/>
    <property type="project" value="UniProtKB-KW"/>
</dbReference>
<feature type="domain" description="C2H2-type" evidence="7">
    <location>
        <begin position="162"/>
        <end position="183"/>
    </location>
</feature>
<keyword evidence="2" id="KW-0677">Repeat</keyword>
<feature type="compositionally biased region" description="Pro residues" evidence="6">
    <location>
        <begin position="8"/>
        <end position="19"/>
    </location>
</feature>
<feature type="region of interest" description="Disordered" evidence="6">
    <location>
        <begin position="1"/>
        <end position="28"/>
    </location>
</feature>
<protein>
    <recommendedName>
        <fullName evidence="7">C2H2-type domain-containing protein</fullName>
    </recommendedName>
</protein>
<dbReference type="Proteomes" id="UP000318582">
    <property type="component" value="Unassembled WGS sequence"/>
</dbReference>
<keyword evidence="4" id="KW-0862">Zinc</keyword>
<comment type="caution">
    <text evidence="8">The sequence shown here is derived from an EMBL/GenBank/DDBJ whole genome shotgun (WGS) entry which is preliminary data.</text>
</comment>
<feature type="compositionally biased region" description="Pro residues" evidence="6">
    <location>
        <begin position="49"/>
        <end position="60"/>
    </location>
</feature>
<feature type="compositionally biased region" description="Basic and acidic residues" evidence="6">
    <location>
        <begin position="336"/>
        <end position="357"/>
    </location>
</feature>
<feature type="domain" description="C2H2-type" evidence="7">
    <location>
        <begin position="243"/>
        <end position="273"/>
    </location>
</feature>
<dbReference type="GO" id="GO:0000785">
    <property type="term" value="C:chromatin"/>
    <property type="evidence" value="ECO:0007669"/>
    <property type="project" value="TreeGrafter"/>
</dbReference>
<dbReference type="GO" id="GO:0031519">
    <property type="term" value="C:PcG protein complex"/>
    <property type="evidence" value="ECO:0007669"/>
    <property type="project" value="TreeGrafter"/>
</dbReference>
<feature type="compositionally biased region" description="Basic and acidic residues" evidence="6">
    <location>
        <begin position="289"/>
        <end position="301"/>
    </location>
</feature>
<dbReference type="AlphaFoldDB" id="A0A507E5K4"/>
<evidence type="ECO:0000256" key="1">
    <source>
        <dbReference type="ARBA" id="ARBA00022723"/>
    </source>
</evidence>
<accession>A0A507E5K4</accession>
<evidence type="ECO:0000313" key="9">
    <source>
        <dbReference type="Proteomes" id="UP000318582"/>
    </source>
</evidence>
<dbReference type="STRING" id="109895.A0A507E5K4"/>
<dbReference type="Gene3D" id="3.30.160.60">
    <property type="entry name" value="Classic Zinc Finger"/>
    <property type="match status" value="3"/>
</dbReference>
<dbReference type="PROSITE" id="PS50157">
    <property type="entry name" value="ZINC_FINGER_C2H2_2"/>
    <property type="match status" value="4"/>
</dbReference>
<reference evidence="8 9" key="1">
    <citation type="journal article" date="2019" name="Sci. Rep.">
        <title>Comparative genomics of chytrid fungi reveal insights into the obligate biotrophic and pathogenic lifestyle of Synchytrium endobioticum.</title>
        <authorList>
            <person name="van de Vossenberg B.T.L.H."/>
            <person name="Warris S."/>
            <person name="Nguyen H.D.T."/>
            <person name="van Gent-Pelzer M.P.E."/>
            <person name="Joly D.L."/>
            <person name="van de Geest H.C."/>
            <person name="Bonants P.J.M."/>
            <person name="Smith D.S."/>
            <person name="Levesque C.A."/>
            <person name="van der Lee T.A.J."/>
        </authorList>
    </citation>
    <scope>NUCLEOTIDE SEQUENCE [LARGE SCALE GENOMIC DNA]</scope>
    <source>
        <strain evidence="8 9">CBS 809.83</strain>
    </source>
</reference>
<dbReference type="GO" id="GO:0005667">
    <property type="term" value="C:transcription regulator complex"/>
    <property type="evidence" value="ECO:0007669"/>
    <property type="project" value="TreeGrafter"/>
</dbReference>
<dbReference type="SUPFAM" id="SSF57667">
    <property type="entry name" value="beta-beta-alpha zinc fingers"/>
    <property type="match status" value="2"/>
</dbReference>
<dbReference type="PROSITE" id="PS00028">
    <property type="entry name" value="ZINC_FINGER_C2H2_1"/>
    <property type="match status" value="3"/>
</dbReference>
<dbReference type="GO" id="GO:0000978">
    <property type="term" value="F:RNA polymerase II cis-regulatory region sequence-specific DNA binding"/>
    <property type="evidence" value="ECO:0007669"/>
    <property type="project" value="TreeGrafter"/>
</dbReference>
<keyword evidence="1" id="KW-0479">Metal-binding</keyword>
<dbReference type="InterPro" id="IPR013087">
    <property type="entry name" value="Znf_C2H2_type"/>
</dbReference>
<gene>
    <name evidence="8" type="ORF">PhCBS80983_g03156</name>
</gene>
<keyword evidence="9" id="KW-1185">Reference proteome</keyword>
<evidence type="ECO:0000256" key="6">
    <source>
        <dbReference type="SAM" id="MobiDB-lite"/>
    </source>
</evidence>
<evidence type="ECO:0000256" key="2">
    <source>
        <dbReference type="ARBA" id="ARBA00022737"/>
    </source>
</evidence>
<evidence type="ECO:0000313" key="8">
    <source>
        <dbReference type="EMBL" id="TPX58350.1"/>
    </source>
</evidence>
<organism evidence="8 9">
    <name type="scientific">Powellomyces hirtus</name>
    <dbReference type="NCBI Taxonomy" id="109895"/>
    <lineage>
        <taxon>Eukaryota</taxon>
        <taxon>Fungi</taxon>
        <taxon>Fungi incertae sedis</taxon>
        <taxon>Chytridiomycota</taxon>
        <taxon>Chytridiomycota incertae sedis</taxon>
        <taxon>Chytridiomycetes</taxon>
        <taxon>Spizellomycetales</taxon>
        <taxon>Powellomycetaceae</taxon>
        <taxon>Powellomyces</taxon>
    </lineage>
</organism>
<dbReference type="FunFam" id="3.30.160.60:FF:002343">
    <property type="entry name" value="Zinc finger protein 33A"/>
    <property type="match status" value="1"/>
</dbReference>
<dbReference type="Pfam" id="PF00096">
    <property type="entry name" value="zf-C2H2"/>
    <property type="match status" value="3"/>
</dbReference>
<evidence type="ECO:0000259" key="7">
    <source>
        <dbReference type="PROSITE" id="PS50157"/>
    </source>
</evidence>
<dbReference type="InterPro" id="IPR036236">
    <property type="entry name" value="Znf_C2H2_sf"/>
</dbReference>
<feature type="domain" description="C2H2-type" evidence="7">
    <location>
        <begin position="183"/>
        <end position="212"/>
    </location>
</feature>
<evidence type="ECO:0000256" key="4">
    <source>
        <dbReference type="ARBA" id="ARBA00022833"/>
    </source>
</evidence>
<dbReference type="FunFam" id="3.30.160.60:FF:000446">
    <property type="entry name" value="Zinc finger protein"/>
    <property type="match status" value="1"/>
</dbReference>
<dbReference type="PANTHER" id="PTHR14003:SF19">
    <property type="entry name" value="YY2 TRANSCRIPTION FACTOR"/>
    <property type="match status" value="1"/>
</dbReference>
<name>A0A507E5K4_9FUNG</name>
<dbReference type="GO" id="GO:0000981">
    <property type="term" value="F:DNA-binding transcription factor activity, RNA polymerase II-specific"/>
    <property type="evidence" value="ECO:0007669"/>
    <property type="project" value="TreeGrafter"/>
</dbReference>
<feature type="region of interest" description="Disordered" evidence="6">
    <location>
        <begin position="42"/>
        <end position="62"/>
    </location>
</feature>
<feature type="domain" description="C2H2-type" evidence="7">
    <location>
        <begin position="213"/>
        <end position="242"/>
    </location>
</feature>
<keyword evidence="3 5" id="KW-0863">Zinc-finger</keyword>
<dbReference type="EMBL" id="QEAQ01000037">
    <property type="protein sequence ID" value="TPX58350.1"/>
    <property type="molecule type" value="Genomic_DNA"/>
</dbReference>
<proteinExistence type="predicted"/>
<dbReference type="PANTHER" id="PTHR14003">
    <property type="entry name" value="TRANSCRIPTIONAL REPRESSOR PROTEIN YY"/>
    <property type="match status" value="1"/>
</dbReference>
<feature type="region of interest" description="Disordered" evidence="6">
    <location>
        <begin position="272"/>
        <end position="370"/>
    </location>
</feature>
<evidence type="ECO:0000256" key="3">
    <source>
        <dbReference type="ARBA" id="ARBA00022771"/>
    </source>
</evidence>
<sequence length="370" mass="39749">MALSVDPPSSPPPPSPATSPPASKVDLPLGFTAKEALAAQALLFAQHSPTPPPPPRPPSHPCFSSSFADILAAAAAAAAAEAKADAEADAAAVHTASSCAPPPPSPPSPIIIIKTEPCDDASARAAAAMLVEACEFLDHPYAPSSPTGTTNVDCKREDGRIYACENDACGKTFMQLAHLRIHQICMYPGCTRSFTQLGNLKTHERKHTGEKPYKCSFLGCDKSFSQMGNMKTHELLHLGFKPYTCGIDGCDRAFSQLGNLKSHQQKVHINPVRRMSTLKRDSSPSGEEDVPHHLLQDRRNSDSTASMPDLDRGSARPSSDDAAFANFPGSRKRRGQTKEQKLLKKMKAVLERRHSEESVGLQLPVYNVPS</sequence>